<sequence length="206" mass="21570">MSDQQPRGDEPRAEQPPTGWSPPPQPPSSPAGPEGTGTGSGGASTGPRGGGAPQGDPFAGGPYGGGDQRTAGTYGSGYGQQAPRPAGTDDLRPADQRMWATLTHVAGIVVPVLGPLVAFLVLKDRGLFVRDQTKEALNAHISLALYFVGLYIAFGILSLITLGLFSPLLALPPLLWFPLVLFGILAAVAANRGERYRYPLVVRFVR</sequence>
<feature type="transmembrane region" description="Helical" evidence="6">
    <location>
        <begin position="98"/>
        <end position="122"/>
    </location>
</feature>
<name>A0A849BZ66_9ACTN</name>
<dbReference type="EMBL" id="JABEMA010000069">
    <property type="protein sequence ID" value="NNH22788.1"/>
    <property type="molecule type" value="Genomic_DNA"/>
</dbReference>
<protein>
    <submittedName>
        <fullName evidence="7">DUF4870 domain-containing protein</fullName>
    </submittedName>
</protein>
<keyword evidence="2 6" id="KW-0812">Transmembrane</keyword>
<feature type="compositionally biased region" description="Basic and acidic residues" evidence="5">
    <location>
        <begin position="1"/>
        <end position="13"/>
    </location>
</feature>
<feature type="transmembrane region" description="Helical" evidence="6">
    <location>
        <begin position="171"/>
        <end position="190"/>
    </location>
</feature>
<evidence type="ECO:0000256" key="2">
    <source>
        <dbReference type="ARBA" id="ARBA00022692"/>
    </source>
</evidence>
<organism evidence="7 8">
    <name type="scientific">Pseudokineococcus marinus</name>
    <dbReference type="NCBI Taxonomy" id="351215"/>
    <lineage>
        <taxon>Bacteria</taxon>
        <taxon>Bacillati</taxon>
        <taxon>Actinomycetota</taxon>
        <taxon>Actinomycetes</taxon>
        <taxon>Kineosporiales</taxon>
        <taxon>Kineosporiaceae</taxon>
        <taxon>Pseudokineococcus</taxon>
    </lineage>
</organism>
<evidence type="ECO:0000313" key="8">
    <source>
        <dbReference type="Proteomes" id="UP000555552"/>
    </source>
</evidence>
<evidence type="ECO:0000313" key="7">
    <source>
        <dbReference type="EMBL" id="NNH22788.1"/>
    </source>
</evidence>
<evidence type="ECO:0000256" key="3">
    <source>
        <dbReference type="ARBA" id="ARBA00022989"/>
    </source>
</evidence>
<comment type="subcellular location">
    <subcellularLocation>
        <location evidence="1">Membrane</location>
        <topology evidence="1">Multi-pass membrane protein</topology>
    </subcellularLocation>
</comment>
<reference evidence="7 8" key="1">
    <citation type="submission" date="2020-05" db="EMBL/GenBank/DDBJ databases">
        <title>MicrobeNet Type strains.</title>
        <authorList>
            <person name="Nicholson A.C."/>
        </authorList>
    </citation>
    <scope>NUCLEOTIDE SEQUENCE [LARGE SCALE GENOMIC DNA]</scope>
    <source>
        <strain evidence="7 8">JCM 14547</strain>
    </source>
</reference>
<evidence type="ECO:0000256" key="4">
    <source>
        <dbReference type="ARBA" id="ARBA00023136"/>
    </source>
</evidence>
<comment type="caution">
    <text evidence="7">The sequence shown here is derived from an EMBL/GenBank/DDBJ whole genome shotgun (WGS) entry which is preliminary data.</text>
</comment>
<proteinExistence type="predicted"/>
<evidence type="ECO:0000256" key="5">
    <source>
        <dbReference type="SAM" id="MobiDB-lite"/>
    </source>
</evidence>
<feature type="compositionally biased region" description="Gly residues" evidence="5">
    <location>
        <begin position="34"/>
        <end position="53"/>
    </location>
</feature>
<evidence type="ECO:0000256" key="1">
    <source>
        <dbReference type="ARBA" id="ARBA00004141"/>
    </source>
</evidence>
<accession>A0A849BZ66</accession>
<gene>
    <name evidence="7" type="ORF">HLB09_06725</name>
</gene>
<keyword evidence="4 6" id="KW-0472">Membrane</keyword>
<dbReference type="AlphaFoldDB" id="A0A849BZ66"/>
<dbReference type="RefSeq" id="WP_171202622.1">
    <property type="nucleotide sequence ID" value="NZ_BAAANP010000055.1"/>
</dbReference>
<dbReference type="Pfam" id="PF09685">
    <property type="entry name" value="MamF_MmsF"/>
    <property type="match status" value="1"/>
</dbReference>
<keyword evidence="8" id="KW-1185">Reference proteome</keyword>
<feature type="transmembrane region" description="Helical" evidence="6">
    <location>
        <begin position="143"/>
        <end position="165"/>
    </location>
</feature>
<feature type="compositionally biased region" description="Pro residues" evidence="5">
    <location>
        <begin position="19"/>
        <end position="30"/>
    </location>
</feature>
<keyword evidence="3 6" id="KW-1133">Transmembrane helix</keyword>
<dbReference type="InterPro" id="IPR019109">
    <property type="entry name" value="MamF_MmsF"/>
</dbReference>
<evidence type="ECO:0000256" key="6">
    <source>
        <dbReference type="SAM" id="Phobius"/>
    </source>
</evidence>
<dbReference type="Proteomes" id="UP000555552">
    <property type="component" value="Unassembled WGS sequence"/>
</dbReference>
<feature type="region of interest" description="Disordered" evidence="5">
    <location>
        <begin position="1"/>
        <end position="92"/>
    </location>
</feature>